<dbReference type="EMBL" id="LS483250">
    <property type="protein sequence ID" value="SQD80709.1"/>
    <property type="molecule type" value="Genomic_DNA"/>
</dbReference>
<reference evidence="2" key="1">
    <citation type="submission" date="2018-05" db="EMBL/GenBank/DDBJ databases">
        <authorList>
            <person name="Cea G.-C."/>
            <person name="William W."/>
        </authorList>
    </citation>
    <scope>NUCLEOTIDE SEQUENCE [LARGE SCALE GENOMIC DNA]</scope>
    <source>
        <strain evidence="2">DB21MT 5</strain>
    </source>
</reference>
<gene>
    <name evidence="1" type="ORF">MORIYA_4257</name>
</gene>
<organism evidence="1 2">
    <name type="scientific">Moritella yayanosii</name>
    <dbReference type="NCBI Taxonomy" id="69539"/>
    <lineage>
        <taxon>Bacteria</taxon>
        <taxon>Pseudomonadati</taxon>
        <taxon>Pseudomonadota</taxon>
        <taxon>Gammaproteobacteria</taxon>
        <taxon>Alteromonadales</taxon>
        <taxon>Moritellaceae</taxon>
        <taxon>Moritella</taxon>
    </lineage>
</organism>
<keyword evidence="2" id="KW-1185">Reference proteome</keyword>
<evidence type="ECO:0000313" key="1">
    <source>
        <dbReference type="EMBL" id="SQD80709.1"/>
    </source>
</evidence>
<protein>
    <submittedName>
        <fullName evidence="1">Uncharacterized protein</fullName>
    </submittedName>
</protein>
<name>A0A330LVD4_9GAMM</name>
<accession>A0A330LVD4</accession>
<dbReference type="OrthoDB" id="8210390at2"/>
<dbReference type="RefSeq" id="WP_112718212.1">
    <property type="nucleotide sequence ID" value="NZ_LS483250.1"/>
</dbReference>
<proteinExistence type="predicted"/>
<evidence type="ECO:0000313" key="2">
    <source>
        <dbReference type="Proteomes" id="UP000250163"/>
    </source>
</evidence>
<sequence length="263" mass="30118">MKANIVWNTWRRILRDEALQATILVNKGNLSSKLDGFSAEEIEVIEAYADGYDEAKWFVENYQFRLVNSFVNALETGAPLSLRALIAQQVDLTEFSKKFLRASEWRDYGPYVYTYCKDVIIWLTKEQQALDLNDITIDLLGLEEKSVDLYLSLRDGVPGDDPSAEGDIITTNMSMVYQSKHRLSDWLRRKSDLGKTELDSVTENYLVVLPTLTSRHKYSLINQKSVELIAAPPHDCRQLDAQSLQVLDKLISLNALKRRENHS</sequence>
<dbReference type="KEGG" id="mya:MORIYA_4257"/>
<dbReference type="Proteomes" id="UP000250163">
    <property type="component" value="Chromosome MORIYA"/>
</dbReference>
<dbReference type="AlphaFoldDB" id="A0A330LVD4"/>